<dbReference type="InterPro" id="IPR001387">
    <property type="entry name" value="Cro/C1-type_HTH"/>
</dbReference>
<dbReference type="Proteomes" id="UP001056429">
    <property type="component" value="Unassembled WGS sequence"/>
</dbReference>
<dbReference type="GO" id="GO:0003677">
    <property type="term" value="F:DNA binding"/>
    <property type="evidence" value="ECO:0007669"/>
    <property type="project" value="InterPro"/>
</dbReference>
<feature type="domain" description="HTH cro/C1-type" evidence="1">
    <location>
        <begin position="31"/>
        <end position="71"/>
    </location>
</feature>
<reference evidence="2" key="1">
    <citation type="journal article" date="2021" name="mSystems">
        <title>Bacteria and Archaea Synergistically Convert Glycine Betaine to Biogenic Methane in the Formosa Cold Seep of the South China Sea.</title>
        <authorList>
            <person name="Li L."/>
            <person name="Zhang W."/>
            <person name="Zhang S."/>
            <person name="Song L."/>
            <person name="Sun Q."/>
            <person name="Zhang H."/>
            <person name="Xiang H."/>
            <person name="Dong X."/>
        </authorList>
    </citation>
    <scope>NUCLEOTIDE SEQUENCE</scope>
    <source>
        <strain evidence="2">ZWT</strain>
    </source>
</reference>
<sequence length="150" mass="17138">MLSKKEIGLKIKEARSIKSKEVGFRYTGQNLADELKISRSFLGDIESGRKSAPEYILENIIKICNLDLNYFQGTIIDNYPKDTNNESDNNANNSEYSFTTAKEAMKFILSQPVIMGYGGFDIKQMSSDELIEFANDLLHQLKLLSYKYKK</sequence>
<dbReference type="CDD" id="cd00093">
    <property type="entry name" value="HTH_XRE"/>
    <property type="match status" value="1"/>
</dbReference>
<dbReference type="Gene3D" id="1.10.260.40">
    <property type="entry name" value="lambda repressor-like DNA-binding domains"/>
    <property type="match status" value="1"/>
</dbReference>
<organism evidence="2 3">
    <name type="scientific">Oceanirhabdus seepicola</name>
    <dbReference type="NCBI Taxonomy" id="2828781"/>
    <lineage>
        <taxon>Bacteria</taxon>
        <taxon>Bacillati</taxon>
        <taxon>Bacillota</taxon>
        <taxon>Clostridia</taxon>
        <taxon>Eubacteriales</taxon>
        <taxon>Clostridiaceae</taxon>
        <taxon>Oceanirhabdus</taxon>
    </lineage>
</organism>
<accession>A0A9J6NXK8</accession>
<reference evidence="2" key="2">
    <citation type="submission" date="2021-04" db="EMBL/GenBank/DDBJ databases">
        <authorList>
            <person name="Dong X."/>
        </authorList>
    </citation>
    <scope>NUCLEOTIDE SEQUENCE</scope>
    <source>
        <strain evidence="2">ZWT</strain>
    </source>
</reference>
<dbReference type="AlphaFoldDB" id="A0A9J6NXK8"/>
<proteinExistence type="predicted"/>
<dbReference type="EMBL" id="JAGSOJ010000001">
    <property type="protein sequence ID" value="MCM1988796.1"/>
    <property type="molecule type" value="Genomic_DNA"/>
</dbReference>
<keyword evidence="3" id="KW-1185">Reference proteome</keyword>
<gene>
    <name evidence="2" type="ORF">KDK92_03515</name>
</gene>
<dbReference type="PROSITE" id="PS50943">
    <property type="entry name" value="HTH_CROC1"/>
    <property type="match status" value="1"/>
</dbReference>
<evidence type="ECO:0000259" key="1">
    <source>
        <dbReference type="PROSITE" id="PS50943"/>
    </source>
</evidence>
<protein>
    <submittedName>
        <fullName evidence="2">Helix-turn-helix transcriptional regulator</fullName>
    </submittedName>
</protein>
<evidence type="ECO:0000313" key="2">
    <source>
        <dbReference type="EMBL" id="MCM1988796.1"/>
    </source>
</evidence>
<dbReference type="SMART" id="SM00530">
    <property type="entry name" value="HTH_XRE"/>
    <property type="match status" value="1"/>
</dbReference>
<dbReference type="RefSeq" id="WP_250857664.1">
    <property type="nucleotide sequence ID" value="NZ_JAGSOJ010000001.1"/>
</dbReference>
<name>A0A9J6NXK8_9CLOT</name>
<dbReference type="InterPro" id="IPR010982">
    <property type="entry name" value="Lambda_DNA-bd_dom_sf"/>
</dbReference>
<evidence type="ECO:0000313" key="3">
    <source>
        <dbReference type="Proteomes" id="UP001056429"/>
    </source>
</evidence>
<comment type="caution">
    <text evidence="2">The sequence shown here is derived from an EMBL/GenBank/DDBJ whole genome shotgun (WGS) entry which is preliminary data.</text>
</comment>
<dbReference type="SUPFAM" id="SSF47413">
    <property type="entry name" value="lambda repressor-like DNA-binding domains"/>
    <property type="match status" value="1"/>
</dbReference>